<reference evidence="1 2" key="1">
    <citation type="submission" date="2015-08" db="EMBL/GenBank/DDBJ databases">
        <title>Ancestral chromatin configuration constrains chromatin evolution on differentiating sex chromosomes in Drosophila.</title>
        <authorList>
            <person name="Zhou Q."/>
            <person name="Bachtrog D."/>
        </authorList>
    </citation>
    <scope>NUCLEOTIDE SEQUENCE [LARGE SCALE GENOMIC DNA]</scope>
    <source>
        <tissue evidence="1">Whole larvae</tissue>
    </source>
</reference>
<evidence type="ECO:0000313" key="2">
    <source>
        <dbReference type="Proteomes" id="UP000494163"/>
    </source>
</evidence>
<dbReference type="STRING" id="30019.A0A0M4E0R7"/>
<dbReference type="PANTHER" id="PTHR47412">
    <property type="entry name" value="FI01434P-RELATED"/>
    <property type="match status" value="1"/>
</dbReference>
<dbReference type="PANTHER" id="PTHR47412:SF1">
    <property type="entry name" value="FI01434P-RELATED"/>
    <property type="match status" value="1"/>
</dbReference>
<protein>
    <submittedName>
        <fullName evidence="1">Maker441</fullName>
    </submittedName>
</protein>
<organism evidence="1 2">
    <name type="scientific">Drosophila busckii</name>
    <name type="common">Fruit fly</name>
    <dbReference type="NCBI Taxonomy" id="30019"/>
    <lineage>
        <taxon>Eukaryota</taxon>
        <taxon>Metazoa</taxon>
        <taxon>Ecdysozoa</taxon>
        <taxon>Arthropoda</taxon>
        <taxon>Hexapoda</taxon>
        <taxon>Insecta</taxon>
        <taxon>Pterygota</taxon>
        <taxon>Neoptera</taxon>
        <taxon>Endopterygota</taxon>
        <taxon>Diptera</taxon>
        <taxon>Brachycera</taxon>
        <taxon>Muscomorpha</taxon>
        <taxon>Ephydroidea</taxon>
        <taxon>Drosophilidae</taxon>
        <taxon>Drosophila</taxon>
    </lineage>
</organism>
<dbReference type="EMBL" id="CP012523">
    <property type="protein sequence ID" value="ALC38791.1"/>
    <property type="molecule type" value="Genomic_DNA"/>
</dbReference>
<dbReference type="AlphaFoldDB" id="A0A0M4E0R7"/>
<accession>A0A0M4E0R7</accession>
<name>A0A0M4E0R7_DROBS</name>
<dbReference type="OMA" id="FYWRRIF"/>
<keyword evidence="2" id="KW-1185">Reference proteome</keyword>
<proteinExistence type="predicted"/>
<gene>
    <name evidence="1" type="ORF">Dbus_chr2Lg876</name>
</gene>
<evidence type="ECO:0000313" key="1">
    <source>
        <dbReference type="EMBL" id="ALC38791.1"/>
    </source>
</evidence>
<dbReference type="Proteomes" id="UP000494163">
    <property type="component" value="Chromosome 2L"/>
</dbReference>
<dbReference type="Pfam" id="PF13896">
    <property type="entry name" value="Glyco_transf_49"/>
    <property type="match status" value="1"/>
</dbReference>
<sequence length="410" mass="47541">MLLATWRRVCCTKLLLLATLAIVSGYAWFMLLPKQRQHNKQQQQQLPAPRRPQFRLQQNGNYWIYNEFMRAQAAPLVGNSSITLTTYGNYRELRYLQWLLVRWSAPISLALYVRRDEYEATLQTLYQLQYCSALANSWSSLLSVQLVFADGQLPADLRSPLRSRPPNLRCQFNDSSSSSSQRIRNYPRQLLMNVARLNARTHFIFALELRMLPTLHFVQHFLHFALHFKPHKPNQSVYCVRSFPQVAQDQQLPKYKSQLRQQLLPYLNYSLNLTAMETKYLADVAHWLLKRGELENDLGVYEISADFSNCAAYVSSNAFEPLYDQHWGKSFQQVNAAQLQILSGLGFDFIVLDGTFLIRRQPSWLASHPAGDFSSLLYKDAALPPQLAFQRVDHINELIKLNKLALGYLY</sequence>
<dbReference type="OrthoDB" id="9974378at2759"/>